<proteinExistence type="predicted"/>
<dbReference type="KEGG" id="dfi:AXF13_08920"/>
<accession>A0A0X8JK39</accession>
<evidence type="ECO:0000313" key="2">
    <source>
        <dbReference type="Proteomes" id="UP000069241"/>
    </source>
</evidence>
<sequence length="100" mass="11015">MNIGNKMKVLALLNELQSLLLEDERSNTDGGCLPPEANAYVGTQADRPGFLDLNLDTPEQSEVDALAIYQRGLDKAYNDEIQAWDFWSPAAQAANDMEGK</sequence>
<dbReference type="EMBL" id="CP014229">
    <property type="protein sequence ID" value="AMD90233.1"/>
    <property type="molecule type" value="Genomic_DNA"/>
</dbReference>
<keyword evidence="2" id="KW-1185">Reference proteome</keyword>
<protein>
    <submittedName>
        <fullName evidence="1">Uncharacterized protein</fullName>
    </submittedName>
</protein>
<reference evidence="2" key="1">
    <citation type="submission" date="2016-02" db="EMBL/GenBank/DDBJ databases">
        <authorList>
            <person name="Holder M.E."/>
            <person name="Ajami N.J."/>
            <person name="Petrosino J.F."/>
        </authorList>
    </citation>
    <scope>NUCLEOTIDE SEQUENCE [LARGE SCALE GENOMIC DNA]</scope>
    <source>
        <strain evidence="2">CCUG 45958</strain>
    </source>
</reference>
<dbReference type="RefSeq" id="WP_062252703.1">
    <property type="nucleotide sequence ID" value="NZ_CP014229.1"/>
</dbReference>
<gene>
    <name evidence="1" type="ORF">AXF13_08920</name>
</gene>
<dbReference type="AlphaFoldDB" id="A0A0X8JK39"/>
<evidence type="ECO:0000313" key="1">
    <source>
        <dbReference type="EMBL" id="AMD90233.1"/>
    </source>
</evidence>
<dbReference type="Proteomes" id="UP000069241">
    <property type="component" value="Chromosome"/>
</dbReference>
<name>A0A0X8JK39_9BACT</name>
<organism evidence="1 2">
    <name type="scientific">Desulfovibrio fairfieldensis</name>
    <dbReference type="NCBI Taxonomy" id="44742"/>
    <lineage>
        <taxon>Bacteria</taxon>
        <taxon>Pseudomonadati</taxon>
        <taxon>Thermodesulfobacteriota</taxon>
        <taxon>Desulfovibrionia</taxon>
        <taxon>Desulfovibrionales</taxon>
        <taxon>Desulfovibrionaceae</taxon>
        <taxon>Desulfovibrio</taxon>
    </lineage>
</organism>
<dbReference type="STRING" id="44742.AXF13_08920"/>